<evidence type="ECO:0000313" key="3">
    <source>
        <dbReference type="Proteomes" id="UP000022910"/>
    </source>
</evidence>
<feature type="region of interest" description="Disordered" evidence="1">
    <location>
        <begin position="325"/>
        <end position="357"/>
    </location>
</feature>
<feature type="compositionally biased region" description="Low complexity" evidence="1">
    <location>
        <begin position="375"/>
        <end position="388"/>
    </location>
</feature>
<organism evidence="2 3">
    <name type="scientific">Rhizophagus irregularis (strain DAOM 197198w)</name>
    <name type="common">Glomus intraradices</name>
    <dbReference type="NCBI Taxonomy" id="1432141"/>
    <lineage>
        <taxon>Eukaryota</taxon>
        <taxon>Fungi</taxon>
        <taxon>Fungi incertae sedis</taxon>
        <taxon>Mucoromycota</taxon>
        <taxon>Glomeromycotina</taxon>
        <taxon>Glomeromycetes</taxon>
        <taxon>Glomerales</taxon>
        <taxon>Glomeraceae</taxon>
        <taxon>Rhizophagus</taxon>
    </lineage>
</organism>
<feature type="region of interest" description="Disordered" evidence="1">
    <location>
        <begin position="369"/>
        <end position="389"/>
    </location>
</feature>
<name>A0A015JK90_RHIIW</name>
<accession>A0A015JK90</accession>
<feature type="compositionally biased region" description="Polar residues" evidence="1">
    <location>
        <begin position="103"/>
        <end position="116"/>
    </location>
</feature>
<dbReference type="AlphaFoldDB" id="A0A015JK90"/>
<feature type="compositionally biased region" description="Low complexity" evidence="1">
    <location>
        <begin position="340"/>
        <end position="354"/>
    </location>
</feature>
<comment type="caution">
    <text evidence="2">The sequence shown here is derived from an EMBL/GenBank/DDBJ whole genome shotgun (WGS) entry which is preliminary data.</text>
</comment>
<gene>
    <name evidence="2" type="ORF">RirG_113030</name>
</gene>
<evidence type="ECO:0000256" key="1">
    <source>
        <dbReference type="SAM" id="MobiDB-lite"/>
    </source>
</evidence>
<dbReference type="Proteomes" id="UP000022910">
    <property type="component" value="Unassembled WGS sequence"/>
</dbReference>
<feature type="region of interest" description="Disordered" evidence="1">
    <location>
        <begin position="152"/>
        <end position="202"/>
    </location>
</feature>
<dbReference type="STRING" id="1432141.A0A015JK90"/>
<feature type="region of interest" description="Disordered" evidence="1">
    <location>
        <begin position="55"/>
        <end position="136"/>
    </location>
</feature>
<protein>
    <submittedName>
        <fullName evidence="2">Uncharacterized protein</fullName>
    </submittedName>
</protein>
<dbReference type="EMBL" id="JEMT01017675">
    <property type="protein sequence ID" value="EXX67580.1"/>
    <property type="molecule type" value="Genomic_DNA"/>
</dbReference>
<dbReference type="OrthoDB" id="5600002at2759"/>
<evidence type="ECO:0000313" key="2">
    <source>
        <dbReference type="EMBL" id="EXX67580.1"/>
    </source>
</evidence>
<sequence length="458" mass="50782">MSSPQRTNMKVPQTVATAGLQRRINMPQTMQRMNFQQNHTLQALAAQAQTQNPQQIQNQVQQQQNPGINQGQVQQQASQIHMTPNQGQAQLNPGTKRGVEGQAINQNINQQSTSPAKRQRLENSPYVPQRQQLPNQQGQITINQNMPNNMILTTPFETSASPDLSAKRQAQLTNGKPKGNNQQLQLGRSSQQQQQQQVASMNKTISHVNHQMNPMGQNQIRSESELANQITSAINSANVANETLNNNFLNMQGLNNQVMQQAQQRSYMIPPNVIHRNKLNQNMLLEQKQREQLGIRQPGFLYLQQQQFQHPVVPQQIGGVPVAVQHQQRVKNDPKVTKNSTKTPPTQSQPQAPSVNQSNAIATPQQQPIVTSGVQTQSQQSAQTTATTDITDKLQDTQSSSLNMSVEEAINFSVNYDLTPSFGIGDINDIVNFDDFVNFDELGSSSNAEPSASSDNAN</sequence>
<keyword evidence="3" id="KW-1185">Reference proteome</keyword>
<feature type="compositionally biased region" description="Polar residues" evidence="1">
    <location>
        <begin position="78"/>
        <end position="93"/>
    </location>
</feature>
<feature type="compositionally biased region" description="Low complexity" evidence="1">
    <location>
        <begin position="55"/>
        <end position="77"/>
    </location>
</feature>
<reference evidence="2 3" key="1">
    <citation type="submission" date="2014-02" db="EMBL/GenBank/DDBJ databases">
        <title>Single nucleus genome sequencing reveals high similarity among nuclei of an endomycorrhizal fungus.</title>
        <authorList>
            <person name="Lin K."/>
            <person name="Geurts R."/>
            <person name="Zhang Z."/>
            <person name="Limpens E."/>
            <person name="Saunders D.G."/>
            <person name="Mu D."/>
            <person name="Pang E."/>
            <person name="Cao H."/>
            <person name="Cha H."/>
            <person name="Lin T."/>
            <person name="Zhou Q."/>
            <person name="Shang Y."/>
            <person name="Li Y."/>
            <person name="Ivanov S."/>
            <person name="Sharma T."/>
            <person name="Velzen R.V."/>
            <person name="Ruijter N.D."/>
            <person name="Aanen D.K."/>
            <person name="Win J."/>
            <person name="Kamoun S."/>
            <person name="Bisseling T."/>
            <person name="Huang S."/>
        </authorList>
    </citation>
    <scope>NUCLEOTIDE SEQUENCE [LARGE SCALE GENOMIC DNA]</scope>
    <source>
        <strain evidence="3">DAOM197198w</strain>
    </source>
</reference>
<feature type="compositionally biased region" description="Low complexity" evidence="1">
    <location>
        <begin position="182"/>
        <end position="197"/>
    </location>
</feature>
<feature type="compositionally biased region" description="Polar residues" evidence="1">
    <location>
        <begin position="152"/>
        <end position="174"/>
    </location>
</feature>
<proteinExistence type="predicted"/>